<dbReference type="RefSeq" id="WP_344534186.1">
    <property type="nucleotide sequence ID" value="NZ_BAAAPE010000022.1"/>
</dbReference>
<protein>
    <submittedName>
        <fullName evidence="3">DAK2 domain-containing protein</fullName>
    </submittedName>
</protein>
<evidence type="ECO:0000313" key="4">
    <source>
        <dbReference type="Proteomes" id="UP001500016"/>
    </source>
</evidence>
<dbReference type="NCBIfam" id="TIGR03599">
    <property type="entry name" value="YloV"/>
    <property type="match status" value="1"/>
</dbReference>
<sequence>MPYALDPAAVRSWCALGREALGEACAEIDAINVFPVADGDTGTNLTLTFEAAARAVDADGTGEDMLRAMARAALLDARGNSGTILAQYLRGLGASGAESLADALRRAADSAYEAVAHPVEGTMLTVAAAAADGAAAGDGTPRGQAAAAYEAARSALEATPGQLAVLGEAGVVDAGAAGLVTLLSALSTALGNPPAEASAHPEPPRSAPCAAPETGASAASALYEVMYLLETTGPGALHGLRAALDALGDSLVIGGGEDLWSVHVHTPDAGAAVEAGIAAGRPYRIRVTHLAAGHEGTPGTPPAAEPERSSRAVVAVVPGAGLAGLCAEAGATVVPSADAARGDALLAAVRATGADEVVVLPNGTEFHPAAARAAEEARAEGVRAAVIPTRAAVQGLAALAVHAPEHRFDEDVVTMTSAAGATRYGEVTLAERQSWTMAGICQAGDVLGLVDGDVAVIGADIGQIAMDVLARMLAGGGEMVTLVLGEQAPEGLAGLLEEYVRRAHLAVDTVVYEGRQQASPLLVGVE</sequence>
<dbReference type="Proteomes" id="UP001500016">
    <property type="component" value="Unassembled WGS sequence"/>
</dbReference>
<dbReference type="Pfam" id="PF13684">
    <property type="entry name" value="FakA-like_C"/>
    <property type="match status" value="1"/>
</dbReference>
<dbReference type="InterPro" id="IPR050270">
    <property type="entry name" value="DegV_domain_contain"/>
</dbReference>
<feature type="region of interest" description="Disordered" evidence="1">
    <location>
        <begin position="191"/>
        <end position="212"/>
    </location>
</feature>
<evidence type="ECO:0000259" key="2">
    <source>
        <dbReference type="PROSITE" id="PS51480"/>
    </source>
</evidence>
<feature type="domain" description="DhaL" evidence="2">
    <location>
        <begin position="8"/>
        <end position="188"/>
    </location>
</feature>
<evidence type="ECO:0000313" key="3">
    <source>
        <dbReference type="EMBL" id="GAA2099138.1"/>
    </source>
</evidence>
<dbReference type="SMART" id="SM01121">
    <property type="entry name" value="Dak1_2"/>
    <property type="match status" value="1"/>
</dbReference>
<dbReference type="Pfam" id="PF02734">
    <property type="entry name" value="Dak2"/>
    <property type="match status" value="1"/>
</dbReference>
<dbReference type="InterPro" id="IPR019986">
    <property type="entry name" value="YloV-like"/>
</dbReference>
<keyword evidence="4" id="KW-1185">Reference proteome</keyword>
<feature type="compositionally biased region" description="Low complexity" evidence="1">
    <location>
        <begin position="191"/>
        <end position="200"/>
    </location>
</feature>
<dbReference type="InterPro" id="IPR033470">
    <property type="entry name" value="FakA-like_C"/>
</dbReference>
<dbReference type="EMBL" id="BAAAPE010000022">
    <property type="protein sequence ID" value="GAA2099138.1"/>
    <property type="molecule type" value="Genomic_DNA"/>
</dbReference>
<organism evidence="3 4">
    <name type="scientific">Streptomyces albiaxialis</name>
    <dbReference type="NCBI Taxonomy" id="329523"/>
    <lineage>
        <taxon>Bacteria</taxon>
        <taxon>Bacillati</taxon>
        <taxon>Actinomycetota</taxon>
        <taxon>Actinomycetes</taxon>
        <taxon>Kitasatosporales</taxon>
        <taxon>Streptomycetaceae</taxon>
        <taxon>Streptomyces</taxon>
    </lineage>
</organism>
<dbReference type="InterPro" id="IPR048394">
    <property type="entry name" value="FakA-like_M"/>
</dbReference>
<comment type="caution">
    <text evidence="3">The sequence shown here is derived from an EMBL/GenBank/DDBJ whole genome shotgun (WGS) entry which is preliminary data.</text>
</comment>
<reference evidence="3 4" key="1">
    <citation type="journal article" date="2019" name="Int. J. Syst. Evol. Microbiol.">
        <title>The Global Catalogue of Microorganisms (GCM) 10K type strain sequencing project: providing services to taxonomists for standard genome sequencing and annotation.</title>
        <authorList>
            <consortium name="The Broad Institute Genomics Platform"/>
            <consortium name="The Broad Institute Genome Sequencing Center for Infectious Disease"/>
            <person name="Wu L."/>
            <person name="Ma J."/>
        </authorList>
    </citation>
    <scope>NUCLEOTIDE SEQUENCE [LARGE SCALE GENOMIC DNA]</scope>
    <source>
        <strain evidence="3 4">JCM 15478</strain>
    </source>
</reference>
<dbReference type="Gene3D" id="1.25.40.340">
    <property type="match status" value="1"/>
</dbReference>
<dbReference type="PANTHER" id="PTHR33434:SF4">
    <property type="entry name" value="PHOSPHATASE PROTEIN"/>
    <property type="match status" value="1"/>
</dbReference>
<dbReference type="InterPro" id="IPR036117">
    <property type="entry name" value="DhaL_dom_sf"/>
</dbReference>
<dbReference type="PANTHER" id="PTHR33434">
    <property type="entry name" value="DEGV DOMAIN-CONTAINING PROTEIN DR_1986-RELATED"/>
    <property type="match status" value="1"/>
</dbReference>
<dbReference type="Pfam" id="PF21645">
    <property type="entry name" value="FakA-like_M"/>
    <property type="match status" value="1"/>
</dbReference>
<dbReference type="InterPro" id="IPR004007">
    <property type="entry name" value="DhaL_dom"/>
</dbReference>
<dbReference type="SUPFAM" id="SSF101473">
    <property type="entry name" value="DhaL-like"/>
    <property type="match status" value="1"/>
</dbReference>
<evidence type="ECO:0000256" key="1">
    <source>
        <dbReference type="SAM" id="MobiDB-lite"/>
    </source>
</evidence>
<proteinExistence type="predicted"/>
<dbReference type="SMART" id="SM01120">
    <property type="entry name" value="Dak2"/>
    <property type="match status" value="1"/>
</dbReference>
<accession>A0ABN2WX65</accession>
<gene>
    <name evidence="3" type="ORF">GCM10009801_70500</name>
</gene>
<dbReference type="PROSITE" id="PS51480">
    <property type="entry name" value="DHAL"/>
    <property type="match status" value="1"/>
</dbReference>
<name>A0ABN2WX65_9ACTN</name>